<reference evidence="2 3" key="1">
    <citation type="journal article" date="2015" name="Nature">
        <title>rRNA introns, odd ribosomes, and small enigmatic genomes across a large radiation of phyla.</title>
        <authorList>
            <person name="Brown C.T."/>
            <person name="Hug L.A."/>
            <person name="Thomas B.C."/>
            <person name="Sharon I."/>
            <person name="Castelle C.J."/>
            <person name="Singh A."/>
            <person name="Wilkins M.J."/>
            <person name="Williams K.H."/>
            <person name="Banfield J.F."/>
        </authorList>
    </citation>
    <scope>NUCLEOTIDE SEQUENCE [LARGE SCALE GENOMIC DNA]</scope>
</reference>
<dbReference type="Proteomes" id="UP000034078">
    <property type="component" value="Unassembled WGS sequence"/>
</dbReference>
<dbReference type="AlphaFoldDB" id="A0A837IDB1"/>
<dbReference type="GO" id="GO:0008641">
    <property type="term" value="F:ubiquitin-like modifier activating enzyme activity"/>
    <property type="evidence" value="ECO:0007669"/>
    <property type="project" value="InterPro"/>
</dbReference>
<gene>
    <name evidence="2" type="ORF">UX01_C0011G0021</name>
</gene>
<dbReference type="InterPro" id="IPR000594">
    <property type="entry name" value="ThiF_NAD_FAD-bd"/>
</dbReference>
<protein>
    <submittedName>
        <fullName evidence="2">UBA/THIF-type NAD/FAD binding protein</fullName>
    </submittedName>
</protein>
<evidence type="ECO:0000259" key="1">
    <source>
        <dbReference type="Pfam" id="PF00899"/>
    </source>
</evidence>
<organism evidence="2 3">
    <name type="scientific">Candidatus Collierbacteria bacterium GW2011_GWB2_45_17</name>
    <dbReference type="NCBI Taxonomy" id="1618388"/>
    <lineage>
        <taxon>Bacteria</taxon>
        <taxon>Candidatus Collieribacteriota</taxon>
    </lineage>
</organism>
<sequence length="214" mass="24078">MDMSRQMGLISLKSLSTAKISLIGVGGIGSPTALTLGKMGIPRLRLFDDDVVAPHNLPNQIFRLTDIERPKVTAVKEVVELFSDAEVEAIQEKFDGTQKLEGVVISAVDEMTQRKIIWEKVRYNIHVPLYVEARMGAEVLRLYSLNPTDPEVVRRYEATLYTSAEAVHQPCTEKSIIYTVMVAAGIITGQVKKWLVGEPYYFHLVNFKPSLRDW</sequence>
<name>A0A837IDB1_9BACT</name>
<evidence type="ECO:0000313" key="2">
    <source>
        <dbReference type="EMBL" id="KKT99256.1"/>
    </source>
</evidence>
<proteinExistence type="predicted"/>
<feature type="domain" description="THIF-type NAD/FAD binding fold" evidence="1">
    <location>
        <begin position="7"/>
        <end position="198"/>
    </location>
</feature>
<dbReference type="GO" id="GO:0016779">
    <property type="term" value="F:nucleotidyltransferase activity"/>
    <property type="evidence" value="ECO:0007669"/>
    <property type="project" value="TreeGrafter"/>
</dbReference>
<dbReference type="EMBL" id="LCKO01000011">
    <property type="protein sequence ID" value="KKT99256.1"/>
    <property type="molecule type" value="Genomic_DNA"/>
</dbReference>
<dbReference type="Pfam" id="PF00899">
    <property type="entry name" value="ThiF"/>
    <property type="match status" value="1"/>
</dbReference>
<dbReference type="GO" id="GO:0004792">
    <property type="term" value="F:thiosulfate-cyanide sulfurtransferase activity"/>
    <property type="evidence" value="ECO:0007669"/>
    <property type="project" value="TreeGrafter"/>
</dbReference>
<dbReference type="InterPro" id="IPR045886">
    <property type="entry name" value="ThiF/MoeB/HesA"/>
</dbReference>
<evidence type="ECO:0000313" key="3">
    <source>
        <dbReference type="Proteomes" id="UP000034078"/>
    </source>
</evidence>
<dbReference type="PANTHER" id="PTHR10953">
    <property type="entry name" value="UBIQUITIN-ACTIVATING ENZYME E1"/>
    <property type="match status" value="1"/>
</dbReference>
<dbReference type="GO" id="GO:0005737">
    <property type="term" value="C:cytoplasm"/>
    <property type="evidence" value="ECO:0007669"/>
    <property type="project" value="TreeGrafter"/>
</dbReference>
<dbReference type="PANTHER" id="PTHR10953:SF102">
    <property type="entry name" value="ADENYLYLTRANSFERASE AND SULFURTRANSFERASE MOCS3"/>
    <property type="match status" value="1"/>
</dbReference>
<dbReference type="InterPro" id="IPR035985">
    <property type="entry name" value="Ubiquitin-activating_enz"/>
</dbReference>
<dbReference type="Gene3D" id="3.40.50.720">
    <property type="entry name" value="NAD(P)-binding Rossmann-like Domain"/>
    <property type="match status" value="1"/>
</dbReference>
<comment type="caution">
    <text evidence="2">The sequence shown here is derived from an EMBL/GenBank/DDBJ whole genome shotgun (WGS) entry which is preliminary data.</text>
</comment>
<dbReference type="SUPFAM" id="SSF69572">
    <property type="entry name" value="Activating enzymes of the ubiquitin-like proteins"/>
    <property type="match status" value="1"/>
</dbReference>
<accession>A0A837IDB1</accession>